<evidence type="ECO:0000313" key="2">
    <source>
        <dbReference type="Proteomes" id="UP000271098"/>
    </source>
</evidence>
<organism evidence="3">
    <name type="scientific">Gongylonema pulchrum</name>
    <dbReference type="NCBI Taxonomy" id="637853"/>
    <lineage>
        <taxon>Eukaryota</taxon>
        <taxon>Metazoa</taxon>
        <taxon>Ecdysozoa</taxon>
        <taxon>Nematoda</taxon>
        <taxon>Chromadorea</taxon>
        <taxon>Rhabditida</taxon>
        <taxon>Spirurina</taxon>
        <taxon>Spiruromorpha</taxon>
        <taxon>Spiruroidea</taxon>
        <taxon>Gongylonematidae</taxon>
        <taxon>Gongylonema</taxon>
    </lineage>
</organism>
<dbReference type="Proteomes" id="UP000271098">
    <property type="component" value="Unassembled WGS sequence"/>
</dbReference>
<sequence length="173" mass="19983">MEYRYLKMYRDVNLRLFQYNGDILVVNNPDFPVIASDIYGATLELKSTYSGQRACFLDLDISYHGTVCTSDVCNKALDSPFPANFYNALNSDVDRTLHERILIFQMLRYSRIYTSLDRLVWWAERLVSGYLERGYDVRKFVNRHTANLAKYLYCDDHGNKVICASILSGVSSA</sequence>
<protein>
    <submittedName>
        <fullName evidence="3">DNA-directed DNA polymerase</fullName>
    </submittedName>
</protein>
<dbReference type="EMBL" id="UYRT01080428">
    <property type="protein sequence ID" value="VDN22731.1"/>
    <property type="molecule type" value="Genomic_DNA"/>
</dbReference>
<proteinExistence type="predicted"/>
<dbReference type="AlphaFoldDB" id="A0A183DY64"/>
<evidence type="ECO:0000313" key="3">
    <source>
        <dbReference type="WBParaSite" id="GPUH_0001367001-mRNA-1"/>
    </source>
</evidence>
<reference evidence="3" key="1">
    <citation type="submission" date="2016-06" db="UniProtKB">
        <authorList>
            <consortium name="WormBaseParasite"/>
        </authorList>
    </citation>
    <scope>IDENTIFICATION</scope>
</reference>
<dbReference type="OrthoDB" id="5876303at2759"/>
<keyword evidence="2" id="KW-1185">Reference proteome</keyword>
<accession>A0A183DY64</accession>
<gene>
    <name evidence="1" type="ORF">GPUH_LOCUS13655</name>
</gene>
<dbReference type="WBParaSite" id="GPUH_0001367001-mRNA-1">
    <property type="protein sequence ID" value="GPUH_0001367001-mRNA-1"/>
    <property type="gene ID" value="GPUH_0001367001"/>
</dbReference>
<name>A0A183DY64_9BILA</name>
<reference evidence="1 2" key="2">
    <citation type="submission" date="2018-11" db="EMBL/GenBank/DDBJ databases">
        <authorList>
            <consortium name="Pathogen Informatics"/>
        </authorList>
    </citation>
    <scope>NUCLEOTIDE SEQUENCE [LARGE SCALE GENOMIC DNA]</scope>
</reference>
<evidence type="ECO:0000313" key="1">
    <source>
        <dbReference type="EMBL" id="VDN22731.1"/>
    </source>
</evidence>